<dbReference type="PANTHER" id="PTHR43362">
    <property type="entry name" value="MANNITOL DEHYDROGENASE DSF1-RELATED"/>
    <property type="match status" value="1"/>
</dbReference>
<dbReference type="PRINTS" id="PR00084">
    <property type="entry name" value="MTLDHDRGNASE"/>
</dbReference>
<proteinExistence type="predicted"/>
<gene>
    <name evidence="4" type="ORF">AT746_02890</name>
</gene>
<feature type="domain" description="Mannitol dehydrogenase N-terminal" evidence="2">
    <location>
        <begin position="29"/>
        <end position="272"/>
    </location>
</feature>
<sequence>MSLLNQQSLTNLPDAIKVPGYNRAKAGIGIVHLGPGAFHRAHQAVFTDDALALGGDWAISAVSMRSKGLRDSLKQQQNLYTLAVLDHQSRYQVIGAIKEVLVLDEDRTKVMERLTAATTHIVTLTVTEKGYCLNGQGLLALEHKDIRHDLANPGTPISAIGLLVLALKQRFEKGHEPLTIISCDNLADNGHKLAQAVLAFAAQSDTRLAARIADEVSFPCTMVDSITPATDEALIEQVADALGVEDQWPVQREAFSQWVIEDKFSGPRPPWDQVGVTFTADVSGYENAKLRLLNGSHSTLAYLGLGCGYETVYQAMQNPHLQRFVQRLFEQEIIPSLKPPAELDLHQYSRAILERYANPHIRHMLSQIAWDGSQKLPFRLLRTINDNLAADRSISRLCVGVAAWLQFLVSKARTGAKLTDPLAAKLLEVARGCDGNAAADVQAFLALSEVFVPELSANQVFVEQLTQGYQRLSTLSADSLGQILGDLL</sequence>
<dbReference type="InterPro" id="IPR000669">
    <property type="entry name" value="Mannitol_DH"/>
</dbReference>
<protein>
    <submittedName>
        <fullName evidence="4">Mannitol dehydrogenase</fullName>
    </submittedName>
</protein>
<dbReference type="Gene3D" id="1.10.1040.10">
    <property type="entry name" value="N-(1-d-carboxylethyl)-l-norvaline Dehydrogenase, domain 2"/>
    <property type="match status" value="1"/>
</dbReference>
<dbReference type="STRING" id="1526571.AT746_02890"/>
<keyword evidence="1" id="KW-0560">Oxidoreductase</keyword>
<reference evidence="4 5" key="1">
    <citation type="submission" date="2015-12" db="EMBL/GenBank/DDBJ databases">
        <title>Complete genome of Lacimicrobium alkaliphilum KCTC 32984.</title>
        <authorList>
            <person name="Kim S.-G."/>
            <person name="Lee Y.-J."/>
        </authorList>
    </citation>
    <scope>NUCLEOTIDE SEQUENCE [LARGE SCALE GENOMIC DNA]</scope>
    <source>
        <strain evidence="4 5">YelD216</strain>
    </source>
</reference>
<evidence type="ECO:0000259" key="3">
    <source>
        <dbReference type="Pfam" id="PF08125"/>
    </source>
</evidence>
<dbReference type="GO" id="GO:0016616">
    <property type="term" value="F:oxidoreductase activity, acting on the CH-OH group of donors, NAD or NADP as acceptor"/>
    <property type="evidence" value="ECO:0007669"/>
    <property type="project" value="TreeGrafter"/>
</dbReference>
<dbReference type="AlphaFoldDB" id="A0A0U3AWI1"/>
<dbReference type="EMBL" id="CP013650">
    <property type="protein sequence ID" value="ALS97320.1"/>
    <property type="molecule type" value="Genomic_DNA"/>
</dbReference>
<evidence type="ECO:0000256" key="1">
    <source>
        <dbReference type="ARBA" id="ARBA00023002"/>
    </source>
</evidence>
<name>A0A0U3AWI1_9ALTE</name>
<evidence type="ECO:0000259" key="2">
    <source>
        <dbReference type="Pfam" id="PF01232"/>
    </source>
</evidence>
<dbReference type="KEGG" id="lal:AT746_02890"/>
<dbReference type="Proteomes" id="UP000068447">
    <property type="component" value="Chromosome"/>
</dbReference>
<feature type="domain" description="Mannitol dehydrogenase C-terminal" evidence="3">
    <location>
        <begin position="281"/>
        <end position="472"/>
    </location>
</feature>
<dbReference type="SUPFAM" id="SSF51735">
    <property type="entry name" value="NAD(P)-binding Rossmann-fold domains"/>
    <property type="match status" value="1"/>
</dbReference>
<keyword evidence="5" id="KW-1185">Reference proteome</keyword>
<dbReference type="InterPro" id="IPR050988">
    <property type="entry name" value="Mannitol_DH/Oxidoreductase"/>
</dbReference>
<dbReference type="Pfam" id="PF08125">
    <property type="entry name" value="Mannitol_dh_C"/>
    <property type="match status" value="1"/>
</dbReference>
<organism evidence="4 5">
    <name type="scientific">Lacimicrobium alkaliphilum</name>
    <dbReference type="NCBI Taxonomy" id="1526571"/>
    <lineage>
        <taxon>Bacteria</taxon>
        <taxon>Pseudomonadati</taxon>
        <taxon>Pseudomonadota</taxon>
        <taxon>Gammaproteobacteria</taxon>
        <taxon>Alteromonadales</taxon>
        <taxon>Alteromonadaceae</taxon>
        <taxon>Lacimicrobium</taxon>
    </lineage>
</organism>
<dbReference type="Pfam" id="PF01232">
    <property type="entry name" value="Mannitol_dh"/>
    <property type="match status" value="1"/>
</dbReference>
<dbReference type="InterPro" id="IPR036291">
    <property type="entry name" value="NAD(P)-bd_dom_sf"/>
</dbReference>
<evidence type="ECO:0000313" key="4">
    <source>
        <dbReference type="EMBL" id="ALS97320.1"/>
    </source>
</evidence>
<dbReference type="InterPro" id="IPR013118">
    <property type="entry name" value="Mannitol_DH_C"/>
</dbReference>
<dbReference type="OrthoDB" id="271711at2"/>
<evidence type="ECO:0000313" key="5">
    <source>
        <dbReference type="Proteomes" id="UP000068447"/>
    </source>
</evidence>
<accession>A0A0U3AWI1</accession>
<dbReference type="InterPro" id="IPR008927">
    <property type="entry name" value="6-PGluconate_DH-like_C_sf"/>
</dbReference>
<dbReference type="InterPro" id="IPR013131">
    <property type="entry name" value="Mannitol_DH_N"/>
</dbReference>
<dbReference type="InterPro" id="IPR013328">
    <property type="entry name" value="6PGD_dom2"/>
</dbReference>
<dbReference type="Gene3D" id="3.40.50.720">
    <property type="entry name" value="NAD(P)-binding Rossmann-like Domain"/>
    <property type="match status" value="1"/>
</dbReference>
<dbReference type="PANTHER" id="PTHR43362:SF1">
    <property type="entry name" value="MANNITOL DEHYDROGENASE 2-RELATED"/>
    <property type="match status" value="1"/>
</dbReference>
<dbReference type="SUPFAM" id="SSF48179">
    <property type="entry name" value="6-phosphogluconate dehydrogenase C-terminal domain-like"/>
    <property type="match status" value="1"/>
</dbReference>
<dbReference type="RefSeq" id="WP_062476160.1">
    <property type="nucleotide sequence ID" value="NZ_CP013650.1"/>
</dbReference>